<proteinExistence type="inferred from homology"/>
<evidence type="ECO:0000256" key="8">
    <source>
        <dbReference type="ARBA" id="ARBA00023163"/>
    </source>
</evidence>
<dbReference type="Pfam" id="PF00309">
    <property type="entry name" value="Sigma54_AID"/>
    <property type="match status" value="1"/>
</dbReference>
<dbReference type="KEGG" id="dbc:MFMK1_000740"/>
<dbReference type="GO" id="GO:0001216">
    <property type="term" value="F:DNA-binding transcription activator activity"/>
    <property type="evidence" value="ECO:0007669"/>
    <property type="project" value="InterPro"/>
</dbReference>
<dbReference type="InterPro" id="IPR007046">
    <property type="entry name" value="RNA_pol_sigma_54_core-bd"/>
</dbReference>
<keyword evidence="2" id="KW-0240">DNA-directed RNA polymerase</keyword>
<accession>A0AAU0UJ49</accession>
<protein>
    <submittedName>
        <fullName evidence="11">RNA polymerase factor sigma-54</fullName>
    </submittedName>
</protein>
<dbReference type="PIRSF" id="PIRSF000774">
    <property type="entry name" value="RpoN"/>
    <property type="match status" value="1"/>
</dbReference>
<keyword evidence="8" id="KW-0804">Transcription</keyword>
<evidence type="ECO:0000259" key="9">
    <source>
        <dbReference type="Pfam" id="PF04552"/>
    </source>
</evidence>
<dbReference type="RefSeq" id="WP_366924860.1">
    <property type="nucleotide sequence ID" value="NZ_CP121694.1"/>
</dbReference>
<dbReference type="Gene3D" id="1.10.10.60">
    <property type="entry name" value="Homeodomain-like"/>
    <property type="match status" value="1"/>
</dbReference>
<dbReference type="PANTHER" id="PTHR32248:SF4">
    <property type="entry name" value="RNA POLYMERASE SIGMA-54 FACTOR"/>
    <property type="match status" value="1"/>
</dbReference>
<dbReference type="Pfam" id="PF04552">
    <property type="entry name" value="Sigma54_DBD"/>
    <property type="match status" value="1"/>
</dbReference>
<name>A0AAU0UJ49_9FIRM</name>
<feature type="domain" description="RNA polymerase sigma factor 54 core-binding" evidence="10">
    <location>
        <begin position="98"/>
        <end position="287"/>
    </location>
</feature>
<evidence type="ECO:0000256" key="7">
    <source>
        <dbReference type="ARBA" id="ARBA00023125"/>
    </source>
</evidence>
<dbReference type="PROSITE" id="PS50044">
    <property type="entry name" value="SIGMA54_3"/>
    <property type="match status" value="1"/>
</dbReference>
<evidence type="ECO:0000259" key="10">
    <source>
        <dbReference type="Pfam" id="PF04963"/>
    </source>
</evidence>
<evidence type="ECO:0000313" key="11">
    <source>
        <dbReference type="EMBL" id="WRO20950.1"/>
    </source>
</evidence>
<evidence type="ECO:0000256" key="2">
    <source>
        <dbReference type="ARBA" id="ARBA00022478"/>
    </source>
</evidence>
<dbReference type="GO" id="GO:0000428">
    <property type="term" value="C:DNA-directed RNA polymerase complex"/>
    <property type="evidence" value="ECO:0007669"/>
    <property type="project" value="UniProtKB-KW"/>
</dbReference>
<dbReference type="NCBIfam" id="NF009118">
    <property type="entry name" value="PRK12469.1"/>
    <property type="match status" value="1"/>
</dbReference>
<comment type="similarity">
    <text evidence="1">Belongs to the sigma-54 factor family.</text>
</comment>
<dbReference type="GO" id="GO:0016987">
    <property type="term" value="F:sigma factor activity"/>
    <property type="evidence" value="ECO:0007669"/>
    <property type="project" value="UniProtKB-KW"/>
</dbReference>
<keyword evidence="4" id="KW-0548">Nucleotidyltransferase</keyword>
<dbReference type="PANTHER" id="PTHR32248">
    <property type="entry name" value="RNA POLYMERASE SIGMA-54 FACTOR"/>
    <property type="match status" value="1"/>
</dbReference>
<dbReference type="InterPro" id="IPR007634">
    <property type="entry name" value="RNA_pol_sigma_54_DNA-bd"/>
</dbReference>
<dbReference type="PROSITE" id="PS00718">
    <property type="entry name" value="SIGMA54_2"/>
    <property type="match status" value="1"/>
</dbReference>
<dbReference type="PROSITE" id="PS00717">
    <property type="entry name" value="SIGMA54_1"/>
    <property type="match status" value="1"/>
</dbReference>
<evidence type="ECO:0000256" key="5">
    <source>
        <dbReference type="ARBA" id="ARBA00023015"/>
    </source>
</evidence>
<keyword evidence="7" id="KW-0238">DNA-binding</keyword>
<dbReference type="GO" id="GO:0003677">
    <property type="term" value="F:DNA binding"/>
    <property type="evidence" value="ECO:0007669"/>
    <property type="project" value="UniProtKB-KW"/>
</dbReference>
<dbReference type="InterPro" id="IPR038709">
    <property type="entry name" value="RpoN_core-bd_sf"/>
</dbReference>
<evidence type="ECO:0000256" key="6">
    <source>
        <dbReference type="ARBA" id="ARBA00023082"/>
    </source>
</evidence>
<evidence type="ECO:0000313" key="12">
    <source>
        <dbReference type="Proteomes" id="UP001329915"/>
    </source>
</evidence>
<dbReference type="Pfam" id="PF04963">
    <property type="entry name" value="Sigma54_CBD"/>
    <property type="match status" value="1"/>
</dbReference>
<dbReference type="InterPro" id="IPR000394">
    <property type="entry name" value="RNA_pol_sigma_54"/>
</dbReference>
<dbReference type="Proteomes" id="UP001329915">
    <property type="component" value="Chromosome"/>
</dbReference>
<gene>
    <name evidence="11" type="primary">rpoN</name>
    <name evidence="11" type="ORF">MFMK1_000740</name>
</gene>
<dbReference type="EMBL" id="CP121694">
    <property type="protein sequence ID" value="WRO20950.1"/>
    <property type="molecule type" value="Genomic_DNA"/>
</dbReference>
<keyword evidence="3" id="KW-0808">Transferase</keyword>
<reference evidence="11 12" key="1">
    <citation type="submission" date="2023-04" db="EMBL/GenBank/DDBJ databases">
        <authorList>
            <person name="Hsu D."/>
        </authorList>
    </citation>
    <scope>NUCLEOTIDE SEQUENCE [LARGE SCALE GENOMIC DNA]</scope>
    <source>
        <strain evidence="11 12">MK1</strain>
    </source>
</reference>
<organism evidence="11 12">
    <name type="scientific">Metallumcola ferriviriculae</name>
    <dbReference type="NCBI Taxonomy" id="3039180"/>
    <lineage>
        <taxon>Bacteria</taxon>
        <taxon>Bacillati</taxon>
        <taxon>Bacillota</taxon>
        <taxon>Clostridia</taxon>
        <taxon>Neomoorellales</taxon>
        <taxon>Desulfitibacteraceae</taxon>
        <taxon>Metallumcola</taxon>
    </lineage>
</organism>
<dbReference type="GO" id="GO:0016779">
    <property type="term" value="F:nucleotidyltransferase activity"/>
    <property type="evidence" value="ECO:0007669"/>
    <property type="project" value="UniProtKB-KW"/>
</dbReference>
<evidence type="ECO:0000256" key="3">
    <source>
        <dbReference type="ARBA" id="ARBA00022679"/>
    </source>
</evidence>
<keyword evidence="12" id="KW-1185">Reference proteome</keyword>
<sequence length="462" mass="52569">MRMGYDLTLQQTQKLVMTPELRQAITILQFSTIELADYLEQAVLENPVLELKDEAPEEKPADEEPTDKFDVDWQEYFQDGSDIGYVGRSGGSRNEFSYDQFVTRSPNLHDHLYMQLYLTVETEQEKKIGEFLIGNIDDNGYLCTTVDDAAEQMAVSAAAVERVLQMVHTLDPPGIGARDLIECLLLQLKHEKGETYALAEQIIRFYLDDLAAGRISRIAQKLRVESRQVQQAADVIKRLDPKPGCKFSDGNDVKYIIPDVVLERVEGEYIVLVNDVNTPRLGINPFYRTILKNGTKFDSGTKEFLESKLNAASWIIRSIEQRRLTLYRVVNTIVDFQREFFDKGVKHLTPLNLKQVADILSIHESTVSRATANKYVQTPLGVFPLKFFFASGVHTTGGPSTSSESIKKMLEEIIQEENKKKPLSDQRLTKMLNMQGINISRRTVAKYRGEMGVPSANKRRRY</sequence>
<dbReference type="Gene3D" id="1.10.10.1330">
    <property type="entry name" value="RNA polymerase sigma-54 factor, core-binding domain"/>
    <property type="match status" value="1"/>
</dbReference>
<dbReference type="AlphaFoldDB" id="A0AAU0UJ49"/>
<keyword evidence="5" id="KW-0805">Transcription regulation</keyword>
<dbReference type="NCBIfam" id="TIGR02395">
    <property type="entry name" value="rpoN_sigma"/>
    <property type="match status" value="1"/>
</dbReference>
<keyword evidence="6" id="KW-0731">Sigma factor</keyword>
<dbReference type="PRINTS" id="PR00045">
    <property type="entry name" value="SIGMA54FCT"/>
</dbReference>
<evidence type="ECO:0000256" key="1">
    <source>
        <dbReference type="ARBA" id="ARBA00008798"/>
    </source>
</evidence>
<evidence type="ECO:0000256" key="4">
    <source>
        <dbReference type="ARBA" id="ARBA00022695"/>
    </source>
</evidence>
<dbReference type="GO" id="GO:0006352">
    <property type="term" value="P:DNA-templated transcription initiation"/>
    <property type="evidence" value="ECO:0007669"/>
    <property type="project" value="InterPro"/>
</dbReference>
<feature type="domain" description="RNA polymerase sigma factor 54 DNA-binding" evidence="9">
    <location>
        <begin position="303"/>
        <end position="461"/>
    </location>
</feature>